<name>A0A1H5WXS2_9FLAO</name>
<dbReference type="AlphaFoldDB" id="A0A1H5WXS2"/>
<dbReference type="Proteomes" id="UP000236738">
    <property type="component" value="Unassembled WGS sequence"/>
</dbReference>
<keyword evidence="3" id="KW-1185">Reference proteome</keyword>
<keyword evidence="1" id="KW-0732">Signal</keyword>
<evidence type="ECO:0000313" key="2">
    <source>
        <dbReference type="EMBL" id="SEG04055.1"/>
    </source>
</evidence>
<evidence type="ECO:0000313" key="3">
    <source>
        <dbReference type="Proteomes" id="UP000236738"/>
    </source>
</evidence>
<proteinExistence type="predicted"/>
<feature type="chain" id="PRO_5009288829" evidence="1">
    <location>
        <begin position="26"/>
        <end position="137"/>
    </location>
</feature>
<feature type="signal peptide" evidence="1">
    <location>
        <begin position="1"/>
        <end position="25"/>
    </location>
</feature>
<sequence length="137" mass="15054">MLNYFKSISFIFLLGLFLVPTSIDACQKESYQATKELKKVKTHIIATFSKLESSCESGTCIEGCCDKKTKGCGHADCNGNCNVSSCFTGGSGASGTLENFKVQNNNTDLSLLEKSFFFYINSNYLAGIYPIWQPPKI</sequence>
<evidence type="ECO:0000256" key="1">
    <source>
        <dbReference type="SAM" id="SignalP"/>
    </source>
</evidence>
<organism evidence="2 3">
    <name type="scientific">Halpernia humi</name>
    <dbReference type="NCBI Taxonomy" id="493375"/>
    <lineage>
        <taxon>Bacteria</taxon>
        <taxon>Pseudomonadati</taxon>
        <taxon>Bacteroidota</taxon>
        <taxon>Flavobacteriia</taxon>
        <taxon>Flavobacteriales</taxon>
        <taxon>Weeksellaceae</taxon>
        <taxon>Chryseobacterium group</taxon>
        <taxon>Halpernia</taxon>
    </lineage>
</organism>
<protein>
    <submittedName>
        <fullName evidence="2">Uncharacterized protein</fullName>
    </submittedName>
</protein>
<dbReference type="EMBL" id="FNUS01000002">
    <property type="protein sequence ID" value="SEG04055.1"/>
    <property type="molecule type" value="Genomic_DNA"/>
</dbReference>
<gene>
    <name evidence="2" type="ORF">SAMN05421847_1368</name>
</gene>
<reference evidence="3" key="1">
    <citation type="submission" date="2016-10" db="EMBL/GenBank/DDBJ databases">
        <authorList>
            <person name="Varghese N."/>
            <person name="Submissions S."/>
        </authorList>
    </citation>
    <scope>NUCLEOTIDE SEQUENCE [LARGE SCALE GENOMIC DNA]</scope>
    <source>
        <strain evidence="3">DSM 21580</strain>
    </source>
</reference>
<accession>A0A1H5WXS2</accession>